<evidence type="ECO:0000313" key="2">
    <source>
        <dbReference type="EMBL" id="KAF2021825.1"/>
    </source>
</evidence>
<protein>
    <recommendedName>
        <fullName evidence="4">AA1-like domain-containing protein</fullName>
    </recommendedName>
</protein>
<organism evidence="2 3">
    <name type="scientific">Aaosphaeria arxii CBS 175.79</name>
    <dbReference type="NCBI Taxonomy" id="1450172"/>
    <lineage>
        <taxon>Eukaryota</taxon>
        <taxon>Fungi</taxon>
        <taxon>Dikarya</taxon>
        <taxon>Ascomycota</taxon>
        <taxon>Pezizomycotina</taxon>
        <taxon>Dothideomycetes</taxon>
        <taxon>Pleosporomycetidae</taxon>
        <taxon>Pleosporales</taxon>
        <taxon>Pleosporales incertae sedis</taxon>
        <taxon>Aaosphaeria</taxon>
    </lineage>
</organism>
<evidence type="ECO:0000313" key="3">
    <source>
        <dbReference type="Proteomes" id="UP000799778"/>
    </source>
</evidence>
<dbReference type="GeneID" id="54284125"/>
<dbReference type="Proteomes" id="UP000799778">
    <property type="component" value="Unassembled WGS sequence"/>
</dbReference>
<feature type="chain" id="PRO_5025389623" description="AA1-like domain-containing protein" evidence="1">
    <location>
        <begin position="21"/>
        <end position="119"/>
    </location>
</feature>
<gene>
    <name evidence="2" type="ORF">BU24DRAFT_417464</name>
</gene>
<dbReference type="RefSeq" id="XP_033390164.1">
    <property type="nucleotide sequence ID" value="XM_033526728.1"/>
</dbReference>
<evidence type="ECO:0008006" key="4">
    <source>
        <dbReference type="Google" id="ProtNLM"/>
    </source>
</evidence>
<dbReference type="AlphaFoldDB" id="A0A6A5Y8D7"/>
<accession>A0A6A5Y8D7</accession>
<keyword evidence="3" id="KW-1185">Reference proteome</keyword>
<name>A0A6A5Y8D7_9PLEO</name>
<feature type="signal peptide" evidence="1">
    <location>
        <begin position="1"/>
        <end position="20"/>
    </location>
</feature>
<evidence type="ECO:0000256" key="1">
    <source>
        <dbReference type="SAM" id="SignalP"/>
    </source>
</evidence>
<dbReference type="EMBL" id="ML978066">
    <property type="protein sequence ID" value="KAF2021825.1"/>
    <property type="molecule type" value="Genomic_DNA"/>
</dbReference>
<reference evidence="2" key="1">
    <citation type="journal article" date="2020" name="Stud. Mycol.">
        <title>101 Dothideomycetes genomes: a test case for predicting lifestyles and emergence of pathogens.</title>
        <authorList>
            <person name="Haridas S."/>
            <person name="Albert R."/>
            <person name="Binder M."/>
            <person name="Bloem J."/>
            <person name="Labutti K."/>
            <person name="Salamov A."/>
            <person name="Andreopoulos B."/>
            <person name="Baker S."/>
            <person name="Barry K."/>
            <person name="Bills G."/>
            <person name="Bluhm B."/>
            <person name="Cannon C."/>
            <person name="Castanera R."/>
            <person name="Culley D."/>
            <person name="Daum C."/>
            <person name="Ezra D."/>
            <person name="Gonzalez J."/>
            <person name="Henrissat B."/>
            <person name="Kuo A."/>
            <person name="Liang C."/>
            <person name="Lipzen A."/>
            <person name="Lutzoni F."/>
            <person name="Magnuson J."/>
            <person name="Mondo S."/>
            <person name="Nolan M."/>
            <person name="Ohm R."/>
            <person name="Pangilinan J."/>
            <person name="Park H.-J."/>
            <person name="Ramirez L."/>
            <person name="Alfaro M."/>
            <person name="Sun H."/>
            <person name="Tritt A."/>
            <person name="Yoshinaga Y."/>
            <person name="Zwiers L.-H."/>
            <person name="Turgeon B."/>
            <person name="Goodwin S."/>
            <person name="Spatafora J."/>
            <person name="Crous P."/>
            <person name="Grigoriev I."/>
        </authorList>
    </citation>
    <scope>NUCLEOTIDE SEQUENCE</scope>
    <source>
        <strain evidence="2">CBS 175.79</strain>
    </source>
</reference>
<keyword evidence="1" id="KW-0732">Signal</keyword>
<proteinExistence type="predicted"/>
<sequence>MVSFKSIILAAFVAAPLVAAECTSFQAALAFDQGSGLDPARHEESSWDISQGGKNLCSVVMAKTSNGKQDCNDPGSSVEWQFEGEQSKGSATYCPGNGAWYVVFVHLIIRGLASVCGSG</sequence>